<sequence>MEYQLRRENPKNIKVKKTVSWADKAAERNTSAPGDVGLGTDRSGPRVTKKPTYKDRRVLLRIKADSETLKKDGYQVRDMLLKHLKLDDRDIENVKPTNTGWAVRARTDEIQELLISTQEEWGPSVDLLIAEKNIPWYTYKVKRFPKEILDWEGAPMDYNEAVEREVLRQTGQLPVAWHVSNRDPDNNPSEVSLMISFTDKLATNFRMLGNSEFSFELNRPKKIIQCDNCWNFHAPTRCMAATVCKNCGQRTSSDHTNDNCTRFTQCTNCLGPHLPDNITCFARPTKNKDNQTISKLSKSQVISARASGLRLYRRTHPETMLTSSPSSSPAPPTPTKARTQVSTNDSMEIDNQPATAQNPAQSQEADMDISSDEIALEAPQVQGSDTEMDGEYQQTSNVQEGQDEQDLADEQFDRDDEEDDAEEETEEEELTGPATKIKDPLATGSPAPTQRIATRRTSQARPETRTRGTTRVPITLPGSHPQPKKGIIGIKAKYLQKEIEVPRVPPDLESGEDGIGDVESGDDESGDGETIVFSRPKPNNKQPPRGRPRSPIGQKTKTLPKNKETTVQSSRTRSPPSSPPARERSPSKKHKTTRVNE</sequence>
<feature type="region of interest" description="Disordered" evidence="1">
    <location>
        <begin position="501"/>
        <end position="597"/>
    </location>
</feature>
<feature type="compositionally biased region" description="Polar residues" evidence="1">
    <location>
        <begin position="352"/>
        <end position="364"/>
    </location>
</feature>
<reference evidence="2 3" key="1">
    <citation type="journal article" date="2015" name="Genome Announc.">
        <title>Draft Genome Sequence and Gene Annotation of the Entomopathogenic Fungus Verticillium hemipterigenum.</title>
        <authorList>
            <person name="Horn F."/>
            <person name="Habel A."/>
            <person name="Scharf D.H."/>
            <person name="Dworschak J."/>
            <person name="Brakhage A.A."/>
            <person name="Guthke R."/>
            <person name="Hertweck C."/>
            <person name="Linde J."/>
        </authorList>
    </citation>
    <scope>NUCLEOTIDE SEQUENCE [LARGE SCALE GENOMIC DNA]</scope>
</reference>
<dbReference type="AlphaFoldDB" id="A0A0A1TE35"/>
<feature type="region of interest" description="Disordered" evidence="1">
    <location>
        <begin position="318"/>
        <end position="344"/>
    </location>
</feature>
<feature type="region of interest" description="Disordered" evidence="1">
    <location>
        <begin position="349"/>
        <end position="368"/>
    </location>
</feature>
<feature type="compositionally biased region" description="Polar residues" evidence="1">
    <location>
        <begin position="446"/>
        <end position="461"/>
    </location>
</feature>
<organism evidence="2 3">
    <name type="scientific">[Torrubiella] hemipterigena</name>
    <dbReference type="NCBI Taxonomy" id="1531966"/>
    <lineage>
        <taxon>Eukaryota</taxon>
        <taxon>Fungi</taxon>
        <taxon>Dikarya</taxon>
        <taxon>Ascomycota</taxon>
        <taxon>Pezizomycotina</taxon>
        <taxon>Sordariomycetes</taxon>
        <taxon>Hypocreomycetidae</taxon>
        <taxon>Hypocreales</taxon>
        <taxon>Clavicipitaceae</taxon>
        <taxon>Clavicipitaceae incertae sedis</taxon>
        <taxon>'Torrubiella' clade</taxon>
    </lineage>
</organism>
<feature type="compositionally biased region" description="Basic residues" evidence="1">
    <location>
        <begin position="587"/>
        <end position="597"/>
    </location>
</feature>
<evidence type="ECO:0000313" key="3">
    <source>
        <dbReference type="Proteomes" id="UP000039046"/>
    </source>
</evidence>
<feature type="region of interest" description="Disordered" evidence="1">
    <location>
        <begin position="382"/>
        <end position="487"/>
    </location>
</feature>
<feature type="compositionally biased region" description="Acidic residues" evidence="1">
    <location>
        <begin position="401"/>
        <end position="430"/>
    </location>
</feature>
<dbReference type="Proteomes" id="UP000039046">
    <property type="component" value="Unassembled WGS sequence"/>
</dbReference>
<name>A0A0A1TE35_9HYPO</name>
<dbReference type="STRING" id="1531966.A0A0A1TE35"/>
<protein>
    <submittedName>
        <fullName evidence="2">Uncharacterized protein</fullName>
    </submittedName>
</protein>
<dbReference type="HOGENOM" id="CLU_457223_0_0_1"/>
<feature type="compositionally biased region" description="Acidic residues" evidence="1">
    <location>
        <begin position="509"/>
        <end position="527"/>
    </location>
</feature>
<feature type="region of interest" description="Disordered" evidence="1">
    <location>
        <begin position="26"/>
        <end position="49"/>
    </location>
</feature>
<accession>A0A0A1TE35</accession>
<evidence type="ECO:0000256" key="1">
    <source>
        <dbReference type="SAM" id="MobiDB-lite"/>
    </source>
</evidence>
<proteinExistence type="predicted"/>
<dbReference type="EMBL" id="CDHN01000013">
    <property type="protein sequence ID" value="CEJ95276.1"/>
    <property type="molecule type" value="Genomic_DNA"/>
</dbReference>
<dbReference type="OrthoDB" id="4869984at2759"/>
<gene>
    <name evidence="2" type="ORF">VHEMI10765</name>
</gene>
<evidence type="ECO:0000313" key="2">
    <source>
        <dbReference type="EMBL" id="CEJ95276.1"/>
    </source>
</evidence>
<keyword evidence="3" id="KW-1185">Reference proteome</keyword>